<dbReference type="Pfam" id="PF12771">
    <property type="entry name" value="SusD-like_2"/>
    <property type="match status" value="1"/>
</dbReference>
<organism evidence="1 2">
    <name type="scientific">Algoriella xinjiangensis</name>
    <dbReference type="NCBI Taxonomy" id="684065"/>
    <lineage>
        <taxon>Bacteria</taxon>
        <taxon>Pseudomonadati</taxon>
        <taxon>Bacteroidota</taxon>
        <taxon>Flavobacteriia</taxon>
        <taxon>Flavobacteriales</taxon>
        <taxon>Weeksellaceae</taxon>
        <taxon>Algoriella</taxon>
    </lineage>
</organism>
<protein>
    <submittedName>
        <fullName evidence="1">Starch-binding associating with outer membrane</fullName>
    </submittedName>
</protein>
<dbReference type="Gene3D" id="1.25.40.390">
    <property type="match status" value="1"/>
</dbReference>
<dbReference type="AlphaFoldDB" id="A0A1I4TCJ7"/>
<gene>
    <name evidence="1" type="ORF">SAMN05421738_102146</name>
</gene>
<evidence type="ECO:0000313" key="2">
    <source>
        <dbReference type="Proteomes" id="UP000199149"/>
    </source>
</evidence>
<reference evidence="2" key="1">
    <citation type="submission" date="2016-10" db="EMBL/GenBank/DDBJ databases">
        <authorList>
            <person name="Varghese N."/>
            <person name="Submissions S."/>
        </authorList>
    </citation>
    <scope>NUCLEOTIDE SEQUENCE [LARGE SCALE GENOMIC DNA]</scope>
    <source>
        <strain evidence="2">XJ109</strain>
    </source>
</reference>
<dbReference type="OrthoDB" id="725917at2"/>
<sequence length="480" mass="53545">MKKIILTLASILVIQSCSDEYYDSLSIDPINPSEVPANYFFTNAITTYYTQMLNTNVNTNVFRLWSQQWNETQYTDETNYNLETRNINGRLWTSLNTNVIFDLQSAKELIAKDGLLTADVKKNQTAIADIIQVQAWLVMVDTFGNVPYTEALKGGGNITPKYDDAKSIYEDLIKRLQEDVANINVAAAGFGSTNDIVYKGDMSKWKKLAASLLLKMGVQVADADNALAQKTIQAALSSGVMTSKADNFTLVYPGSEPYVNPLWIDLVQGGRKDFVAANTIVDKMNTLTDPRRKIYFRENLGADEFKGGTYGIATPYDQYSQVGDLLHKKDYPGNLLDITEVKFLLAEAAERGFSVGGSAADFYNEGIKASFDFWGLTTAQADAYLAQSNVAYATAPGTWKEKIGMQYYLAMYNKGFDAWTVIRRLDAPKMNIAAELGLPFPSRFTYPTSERNLNKVNNTQAVNDMGGKDELTLKLFWDKF</sequence>
<proteinExistence type="predicted"/>
<dbReference type="InterPro" id="IPR041662">
    <property type="entry name" value="SusD-like_2"/>
</dbReference>
<dbReference type="RefSeq" id="WP_092906152.1">
    <property type="nucleotide sequence ID" value="NZ_FOUZ01000002.1"/>
</dbReference>
<dbReference type="SUPFAM" id="SSF48452">
    <property type="entry name" value="TPR-like"/>
    <property type="match status" value="1"/>
</dbReference>
<dbReference type="InterPro" id="IPR011990">
    <property type="entry name" value="TPR-like_helical_dom_sf"/>
</dbReference>
<name>A0A1I4TCJ7_9FLAO</name>
<dbReference type="PROSITE" id="PS51257">
    <property type="entry name" value="PROKAR_LIPOPROTEIN"/>
    <property type="match status" value="1"/>
</dbReference>
<accession>A0A1I4TCJ7</accession>
<evidence type="ECO:0000313" key="1">
    <source>
        <dbReference type="EMBL" id="SFM74343.1"/>
    </source>
</evidence>
<dbReference type="Proteomes" id="UP000199149">
    <property type="component" value="Unassembled WGS sequence"/>
</dbReference>
<dbReference type="EMBL" id="FOUZ01000002">
    <property type="protein sequence ID" value="SFM74343.1"/>
    <property type="molecule type" value="Genomic_DNA"/>
</dbReference>
<dbReference type="STRING" id="684065.SAMN05421738_102146"/>
<keyword evidence="2" id="KW-1185">Reference proteome</keyword>